<evidence type="ECO:0000256" key="8">
    <source>
        <dbReference type="RuleBase" id="RU361193"/>
    </source>
</evidence>
<feature type="binding site" evidence="6">
    <location>
        <position position="554"/>
    </location>
    <ligand>
        <name>Ca(2+)</name>
        <dbReference type="ChEBI" id="CHEBI:29108"/>
    </ligand>
</feature>
<dbReference type="GO" id="GO:0005783">
    <property type="term" value="C:endoplasmic reticulum"/>
    <property type="evidence" value="ECO:0007669"/>
    <property type="project" value="TreeGrafter"/>
</dbReference>
<comment type="pathway">
    <text evidence="2">Protein modification; protein glycosylation.</text>
</comment>
<evidence type="ECO:0000313" key="10">
    <source>
        <dbReference type="EMBL" id="KZT66155.1"/>
    </source>
</evidence>
<dbReference type="GO" id="GO:0005975">
    <property type="term" value="P:carbohydrate metabolic process"/>
    <property type="evidence" value="ECO:0007669"/>
    <property type="project" value="InterPro"/>
</dbReference>
<dbReference type="Gene3D" id="1.50.10.10">
    <property type="match status" value="1"/>
</dbReference>
<dbReference type="OrthoDB" id="8118055at2759"/>
<keyword evidence="6" id="KW-0106">Calcium</keyword>
<dbReference type="GO" id="GO:0004571">
    <property type="term" value="F:mannosyl-oligosaccharide 1,2-alpha-mannosidase activity"/>
    <property type="evidence" value="ECO:0007669"/>
    <property type="project" value="InterPro"/>
</dbReference>
<dbReference type="InterPro" id="IPR050749">
    <property type="entry name" value="Glycosyl_Hydrolase_47"/>
</dbReference>
<keyword evidence="9" id="KW-0472">Membrane</keyword>
<evidence type="ECO:0000256" key="6">
    <source>
        <dbReference type="PIRSR" id="PIRSR601382-2"/>
    </source>
</evidence>
<dbReference type="STRING" id="1314783.A0A165MUU2"/>
<evidence type="ECO:0000256" key="7">
    <source>
        <dbReference type="PIRSR" id="PIRSR601382-3"/>
    </source>
</evidence>
<sequence length="575" mass="65574">MHKPLSRLLPYTFVAIFLWGVIYFTWPVFDKFPALPPPPHDPLRQHGYFPPHGVSRKWGPRADAVRRAFVHAYTGYQEYAGQNDELKPVTDSAANNFNGWKLTLVDALDTMWIMDLQKEFYEAVTEAAELDFDLDEVRPSPWHESRRRRPCGTFAPFFETVIRYLGGLLSAYALSGEPVLLGRADDLGAMLLPAMKTDTGFPMYAVNTKTGATREGWTRGIVLWAEALSCQLEYKYLAHLTGRKEYFERVEHIVNIMSDANVTDGMFPTKWSLKKGIPSNSQFSVGAFADSAHEYLLKQWLLTSKSEPKALDLYIRASTSIIENLLYLTPTRQLLYVTDVTNGKPSHNFEHLSCFLPGLLALGARTLGPALSPRVRDLHAWAAQGLAHTCWMTYADHETGLGPDVMRMDHIMKSEDNPYGGLWLYQVEKWEEAGKPGGVPPGLKEGPTMPDGKRDYRTQRSGYFLRPETVESFYLLWRTTGDEVWRERGWAVFQAIEREAKTKSGYASLQSVEKSPAPLKDEMPSFFLAETLKYLYLLFTDEELIPLDRWVFNTEAHPLPVFQWTDWEKKAYGLI</sequence>
<organism evidence="10 11">
    <name type="scientific">Daedalea quercina L-15889</name>
    <dbReference type="NCBI Taxonomy" id="1314783"/>
    <lineage>
        <taxon>Eukaryota</taxon>
        <taxon>Fungi</taxon>
        <taxon>Dikarya</taxon>
        <taxon>Basidiomycota</taxon>
        <taxon>Agaricomycotina</taxon>
        <taxon>Agaricomycetes</taxon>
        <taxon>Polyporales</taxon>
        <taxon>Fomitopsis</taxon>
    </lineage>
</organism>
<accession>A0A165MUU2</accession>
<dbReference type="GO" id="GO:0036503">
    <property type="term" value="P:ERAD pathway"/>
    <property type="evidence" value="ECO:0007669"/>
    <property type="project" value="UniProtKB-ARBA"/>
</dbReference>
<dbReference type="GO" id="GO:0005509">
    <property type="term" value="F:calcium ion binding"/>
    <property type="evidence" value="ECO:0007669"/>
    <property type="project" value="InterPro"/>
</dbReference>
<comment type="similarity">
    <text evidence="3 8">Belongs to the glycosyl hydrolase 47 family.</text>
</comment>
<protein>
    <recommendedName>
        <fullName evidence="8">alpha-1,2-Mannosidase</fullName>
        <ecNumber evidence="8">3.2.1.-</ecNumber>
    </recommendedName>
</protein>
<dbReference type="SUPFAM" id="SSF48225">
    <property type="entry name" value="Seven-hairpin glycosidases"/>
    <property type="match status" value="1"/>
</dbReference>
<dbReference type="EMBL" id="KV429094">
    <property type="protein sequence ID" value="KZT66155.1"/>
    <property type="molecule type" value="Genomic_DNA"/>
</dbReference>
<evidence type="ECO:0000256" key="1">
    <source>
        <dbReference type="ARBA" id="ARBA00001913"/>
    </source>
</evidence>
<proteinExistence type="inferred from homology"/>
<dbReference type="GO" id="GO:0016020">
    <property type="term" value="C:membrane"/>
    <property type="evidence" value="ECO:0007669"/>
    <property type="project" value="InterPro"/>
</dbReference>
<reference evidence="10 11" key="1">
    <citation type="journal article" date="2016" name="Mol. Biol. Evol.">
        <title>Comparative Genomics of Early-Diverging Mushroom-Forming Fungi Provides Insights into the Origins of Lignocellulose Decay Capabilities.</title>
        <authorList>
            <person name="Nagy L.G."/>
            <person name="Riley R."/>
            <person name="Tritt A."/>
            <person name="Adam C."/>
            <person name="Daum C."/>
            <person name="Floudas D."/>
            <person name="Sun H."/>
            <person name="Yadav J.S."/>
            <person name="Pangilinan J."/>
            <person name="Larsson K.H."/>
            <person name="Matsuura K."/>
            <person name="Barry K."/>
            <person name="Labutti K."/>
            <person name="Kuo R."/>
            <person name="Ohm R.A."/>
            <person name="Bhattacharya S.S."/>
            <person name="Shirouzu T."/>
            <person name="Yoshinaga Y."/>
            <person name="Martin F.M."/>
            <person name="Grigoriev I.V."/>
            <person name="Hibbett D.S."/>
        </authorList>
    </citation>
    <scope>NUCLEOTIDE SEQUENCE [LARGE SCALE GENOMIC DNA]</scope>
    <source>
        <strain evidence="10 11">L-15889</strain>
    </source>
</reference>
<evidence type="ECO:0000256" key="2">
    <source>
        <dbReference type="ARBA" id="ARBA00004922"/>
    </source>
</evidence>
<dbReference type="EC" id="3.2.1.-" evidence="8"/>
<keyword evidence="5 7" id="KW-1015">Disulfide bond</keyword>
<evidence type="ECO:0000313" key="11">
    <source>
        <dbReference type="Proteomes" id="UP000076727"/>
    </source>
</evidence>
<dbReference type="InterPro" id="IPR036026">
    <property type="entry name" value="Seven-hairpin_glycosidases"/>
</dbReference>
<dbReference type="PANTHER" id="PTHR11742">
    <property type="entry name" value="MANNOSYL-OLIGOSACCHARIDE ALPHA-1,2-MANNOSIDASE-RELATED"/>
    <property type="match status" value="1"/>
</dbReference>
<comment type="cofactor">
    <cofactor evidence="1 6">
        <name>Ca(2+)</name>
        <dbReference type="ChEBI" id="CHEBI:29108"/>
    </cofactor>
</comment>
<keyword evidence="6" id="KW-0479">Metal-binding</keyword>
<keyword evidence="9" id="KW-0812">Transmembrane</keyword>
<dbReference type="AlphaFoldDB" id="A0A165MUU2"/>
<evidence type="ECO:0000256" key="4">
    <source>
        <dbReference type="ARBA" id="ARBA00022801"/>
    </source>
</evidence>
<evidence type="ECO:0000256" key="5">
    <source>
        <dbReference type="ARBA" id="ARBA00023157"/>
    </source>
</evidence>
<feature type="disulfide bond" evidence="7">
    <location>
        <begin position="354"/>
        <end position="390"/>
    </location>
</feature>
<dbReference type="InterPro" id="IPR012341">
    <property type="entry name" value="6hp_glycosidase-like_sf"/>
</dbReference>
<evidence type="ECO:0000256" key="9">
    <source>
        <dbReference type="SAM" id="Phobius"/>
    </source>
</evidence>
<keyword evidence="9" id="KW-1133">Transmembrane helix</keyword>
<dbReference type="Proteomes" id="UP000076727">
    <property type="component" value="Unassembled WGS sequence"/>
</dbReference>
<keyword evidence="4 8" id="KW-0378">Hydrolase</keyword>
<feature type="transmembrane region" description="Helical" evidence="9">
    <location>
        <begin position="9"/>
        <end position="29"/>
    </location>
</feature>
<evidence type="ECO:0000256" key="3">
    <source>
        <dbReference type="ARBA" id="ARBA00007658"/>
    </source>
</evidence>
<dbReference type="Pfam" id="PF01532">
    <property type="entry name" value="Glyco_hydro_47"/>
    <property type="match status" value="1"/>
</dbReference>
<keyword evidence="8" id="KW-0326">Glycosidase</keyword>
<gene>
    <name evidence="10" type="ORF">DAEQUDRAFT_675570</name>
</gene>
<dbReference type="InterPro" id="IPR001382">
    <property type="entry name" value="Glyco_hydro_47"/>
</dbReference>
<keyword evidence="11" id="KW-1185">Reference proteome</keyword>
<name>A0A165MUU2_9APHY</name>
<dbReference type="PRINTS" id="PR00747">
    <property type="entry name" value="GLYHDRLASE47"/>
</dbReference>